<keyword evidence="11" id="KW-1185">Reference proteome</keyword>
<organism evidence="10 11">
    <name type="scientific">Acidocella aromatica</name>
    <dbReference type="NCBI Taxonomy" id="1303579"/>
    <lineage>
        <taxon>Bacteria</taxon>
        <taxon>Pseudomonadati</taxon>
        <taxon>Pseudomonadota</taxon>
        <taxon>Alphaproteobacteria</taxon>
        <taxon>Acetobacterales</taxon>
        <taxon>Acidocellaceae</taxon>
        <taxon>Acidocella</taxon>
    </lineage>
</organism>
<evidence type="ECO:0000259" key="9">
    <source>
        <dbReference type="Pfam" id="PF02823"/>
    </source>
</evidence>
<accession>A0A840VER8</accession>
<dbReference type="SUPFAM" id="SSF51344">
    <property type="entry name" value="Epsilon subunit of F1F0-ATP synthase N-terminal domain"/>
    <property type="match status" value="1"/>
</dbReference>
<reference evidence="10 11" key="1">
    <citation type="submission" date="2020-08" db="EMBL/GenBank/DDBJ databases">
        <title>Genomic Encyclopedia of Type Strains, Phase IV (KMG-IV): sequencing the most valuable type-strain genomes for metagenomic binning, comparative biology and taxonomic classification.</title>
        <authorList>
            <person name="Goeker M."/>
        </authorList>
    </citation>
    <scope>NUCLEOTIDE SEQUENCE [LARGE SCALE GENOMIC DNA]</scope>
    <source>
        <strain evidence="10 11">DSM 27026</strain>
    </source>
</reference>
<dbReference type="RefSeq" id="WP_183267260.1">
    <property type="nucleotide sequence ID" value="NZ_JACHFJ010000013.1"/>
</dbReference>
<keyword evidence="8" id="KW-0139">CF(1)</keyword>
<dbReference type="GO" id="GO:0046933">
    <property type="term" value="F:proton-transporting ATP synthase activity, rotational mechanism"/>
    <property type="evidence" value="ECO:0007669"/>
    <property type="project" value="InterPro"/>
</dbReference>
<evidence type="ECO:0000256" key="3">
    <source>
        <dbReference type="ARBA" id="ARBA00005712"/>
    </source>
</evidence>
<dbReference type="CDD" id="cd12152">
    <property type="entry name" value="F1-ATPase_delta"/>
    <property type="match status" value="1"/>
</dbReference>
<comment type="function">
    <text evidence="1">Produces ATP from ADP in the presence of a proton gradient across the membrane.</text>
</comment>
<comment type="similarity">
    <text evidence="3">Belongs to the ATPase epsilon chain family.</text>
</comment>
<keyword evidence="4" id="KW-0813">Transport</keyword>
<evidence type="ECO:0000256" key="1">
    <source>
        <dbReference type="ARBA" id="ARBA00003543"/>
    </source>
</evidence>
<keyword evidence="8" id="KW-0066">ATP synthesis</keyword>
<evidence type="ECO:0000256" key="6">
    <source>
        <dbReference type="ARBA" id="ARBA00023065"/>
    </source>
</evidence>
<evidence type="ECO:0000313" key="11">
    <source>
        <dbReference type="Proteomes" id="UP000553706"/>
    </source>
</evidence>
<dbReference type="InterPro" id="IPR001469">
    <property type="entry name" value="ATP_synth_F1_dsu/esu"/>
</dbReference>
<dbReference type="Gene3D" id="2.60.15.10">
    <property type="entry name" value="F0F1 ATP synthase delta/epsilon subunit, N-terminal"/>
    <property type="match status" value="1"/>
</dbReference>
<evidence type="ECO:0000313" key="10">
    <source>
        <dbReference type="EMBL" id="MBB5374244.1"/>
    </source>
</evidence>
<dbReference type="NCBIfam" id="NF009981">
    <property type="entry name" value="PRK13447.1"/>
    <property type="match status" value="1"/>
</dbReference>
<dbReference type="GO" id="GO:0045259">
    <property type="term" value="C:proton-transporting ATP synthase complex"/>
    <property type="evidence" value="ECO:0007669"/>
    <property type="project" value="UniProtKB-KW"/>
</dbReference>
<comment type="caution">
    <text evidence="10">The sequence shown here is derived from an EMBL/GenBank/DDBJ whole genome shotgun (WGS) entry which is preliminary data.</text>
</comment>
<name>A0A840VER8_9PROT</name>
<dbReference type="InterPro" id="IPR036771">
    <property type="entry name" value="ATPsynth_dsu/esu_N"/>
</dbReference>
<keyword evidence="6" id="KW-0406">Ion transport</keyword>
<dbReference type="InterPro" id="IPR020546">
    <property type="entry name" value="ATP_synth_F1_dsu/esu_N"/>
</dbReference>
<sequence length="138" mass="15176">MRLRITTPLEVLVDEEGVTSLRAEDASGGFGILAGHADFLTRLEVSVVSWRRADATQRYCAVRGGVLTVAGGREIAIATPEGVVGDDLLRLDETILASFQASEETERVEHVEQARLQLNAIRQIMRHLQAGRRAEVRL</sequence>
<evidence type="ECO:0000256" key="7">
    <source>
        <dbReference type="ARBA" id="ARBA00023136"/>
    </source>
</evidence>
<evidence type="ECO:0000256" key="5">
    <source>
        <dbReference type="ARBA" id="ARBA00022781"/>
    </source>
</evidence>
<dbReference type="InterPro" id="IPR024037">
    <property type="entry name" value="Alt_ATP_synth_F1_esu"/>
</dbReference>
<evidence type="ECO:0000256" key="4">
    <source>
        <dbReference type="ARBA" id="ARBA00022448"/>
    </source>
</evidence>
<proteinExistence type="inferred from homology"/>
<protein>
    <submittedName>
        <fullName evidence="10">F-type H+-transporting ATPase subunit epsilon</fullName>
    </submittedName>
</protein>
<dbReference type="Pfam" id="PF02823">
    <property type="entry name" value="ATP-synt_DE_N"/>
    <property type="match status" value="1"/>
</dbReference>
<feature type="domain" description="ATP synthase F1 complex delta/epsilon subunit N-terminal" evidence="9">
    <location>
        <begin position="1"/>
        <end position="71"/>
    </location>
</feature>
<comment type="subcellular location">
    <subcellularLocation>
        <location evidence="2">Endomembrane system</location>
        <topology evidence="2">Peripheral membrane protein</topology>
    </subcellularLocation>
</comment>
<gene>
    <name evidence="10" type="ORF">HNP71_002515</name>
</gene>
<keyword evidence="7" id="KW-0472">Membrane</keyword>
<dbReference type="Proteomes" id="UP000553706">
    <property type="component" value="Unassembled WGS sequence"/>
</dbReference>
<dbReference type="GO" id="GO:0012505">
    <property type="term" value="C:endomembrane system"/>
    <property type="evidence" value="ECO:0007669"/>
    <property type="project" value="UniProtKB-SubCell"/>
</dbReference>
<evidence type="ECO:0000256" key="2">
    <source>
        <dbReference type="ARBA" id="ARBA00004184"/>
    </source>
</evidence>
<keyword evidence="5" id="KW-0375">Hydrogen ion transport</keyword>
<dbReference type="NCBIfam" id="TIGR03166">
    <property type="entry name" value="alt_F1F0_F1_eps"/>
    <property type="match status" value="1"/>
</dbReference>
<dbReference type="EMBL" id="JACHFJ010000013">
    <property type="protein sequence ID" value="MBB5374244.1"/>
    <property type="molecule type" value="Genomic_DNA"/>
</dbReference>
<evidence type="ECO:0000256" key="8">
    <source>
        <dbReference type="ARBA" id="ARBA00023196"/>
    </source>
</evidence>
<dbReference type="AlphaFoldDB" id="A0A840VER8"/>